<evidence type="ECO:0000256" key="4">
    <source>
        <dbReference type="ARBA" id="ARBA00023163"/>
    </source>
</evidence>
<sequence length="125" mass="14193">MERGNHGQEARGNHGQGARGNQGQGARQEPRNMPLNSNVLETIMRIEENRARGGRPRVEGATSLFYDHTSSPRYNWLLPGWVVEERTMPTGRVYRIYYDPFGRAYATKSEVILAWEQAGLHVVNP</sequence>
<dbReference type="Proteomes" id="UP001497516">
    <property type="component" value="Chromosome 5"/>
</dbReference>
<feature type="compositionally biased region" description="Gly residues" evidence="6">
    <location>
        <begin position="14"/>
        <end position="23"/>
    </location>
</feature>
<evidence type="ECO:0000256" key="5">
    <source>
        <dbReference type="ARBA" id="ARBA00023242"/>
    </source>
</evidence>
<protein>
    <recommendedName>
        <fullName evidence="9">MBD domain-containing protein</fullName>
    </recommendedName>
</protein>
<keyword evidence="8" id="KW-1185">Reference proteome</keyword>
<feature type="region of interest" description="Disordered" evidence="6">
    <location>
        <begin position="1"/>
        <end position="37"/>
    </location>
</feature>
<feature type="compositionally biased region" description="Basic and acidic residues" evidence="6">
    <location>
        <begin position="1"/>
        <end position="12"/>
    </location>
</feature>
<dbReference type="EMBL" id="OZ034818">
    <property type="protein sequence ID" value="CAL1387339.1"/>
    <property type="molecule type" value="Genomic_DNA"/>
</dbReference>
<proteinExistence type="predicted"/>
<reference evidence="7 8" key="1">
    <citation type="submission" date="2024-04" db="EMBL/GenBank/DDBJ databases">
        <authorList>
            <person name="Fracassetti M."/>
        </authorList>
    </citation>
    <scope>NUCLEOTIDE SEQUENCE [LARGE SCALE GENOMIC DNA]</scope>
</reference>
<gene>
    <name evidence="7" type="ORF">LTRI10_LOCUS28332</name>
</gene>
<accession>A0AAV2ENF0</accession>
<dbReference type="AlphaFoldDB" id="A0AAV2ENF0"/>
<evidence type="ECO:0000313" key="7">
    <source>
        <dbReference type="EMBL" id="CAL1387339.1"/>
    </source>
</evidence>
<comment type="subcellular location">
    <subcellularLocation>
        <location evidence="1">Nucleus</location>
    </subcellularLocation>
</comment>
<dbReference type="SUPFAM" id="SSF54171">
    <property type="entry name" value="DNA-binding domain"/>
    <property type="match status" value="1"/>
</dbReference>
<name>A0AAV2ENF0_9ROSI</name>
<evidence type="ECO:0000256" key="2">
    <source>
        <dbReference type="ARBA" id="ARBA00023015"/>
    </source>
</evidence>
<keyword evidence="5" id="KW-0539">Nucleus</keyword>
<dbReference type="InterPro" id="IPR016177">
    <property type="entry name" value="DNA-bd_dom_sf"/>
</dbReference>
<keyword evidence="2" id="KW-0805">Transcription regulation</keyword>
<dbReference type="GO" id="GO:0005634">
    <property type="term" value="C:nucleus"/>
    <property type="evidence" value="ECO:0007669"/>
    <property type="project" value="UniProtKB-SubCell"/>
</dbReference>
<evidence type="ECO:0000256" key="1">
    <source>
        <dbReference type="ARBA" id="ARBA00004123"/>
    </source>
</evidence>
<evidence type="ECO:0008006" key="9">
    <source>
        <dbReference type="Google" id="ProtNLM"/>
    </source>
</evidence>
<evidence type="ECO:0000313" key="8">
    <source>
        <dbReference type="Proteomes" id="UP001497516"/>
    </source>
</evidence>
<dbReference type="GO" id="GO:0003677">
    <property type="term" value="F:DNA binding"/>
    <property type="evidence" value="ECO:0007669"/>
    <property type="project" value="UniProtKB-KW"/>
</dbReference>
<keyword evidence="4" id="KW-0804">Transcription</keyword>
<evidence type="ECO:0000256" key="6">
    <source>
        <dbReference type="SAM" id="MobiDB-lite"/>
    </source>
</evidence>
<keyword evidence="3" id="KW-0238">DNA-binding</keyword>
<organism evidence="7 8">
    <name type="scientific">Linum trigynum</name>
    <dbReference type="NCBI Taxonomy" id="586398"/>
    <lineage>
        <taxon>Eukaryota</taxon>
        <taxon>Viridiplantae</taxon>
        <taxon>Streptophyta</taxon>
        <taxon>Embryophyta</taxon>
        <taxon>Tracheophyta</taxon>
        <taxon>Spermatophyta</taxon>
        <taxon>Magnoliopsida</taxon>
        <taxon>eudicotyledons</taxon>
        <taxon>Gunneridae</taxon>
        <taxon>Pentapetalae</taxon>
        <taxon>rosids</taxon>
        <taxon>fabids</taxon>
        <taxon>Malpighiales</taxon>
        <taxon>Linaceae</taxon>
        <taxon>Linum</taxon>
    </lineage>
</organism>
<evidence type="ECO:0000256" key="3">
    <source>
        <dbReference type="ARBA" id="ARBA00023125"/>
    </source>
</evidence>